<dbReference type="SUPFAM" id="SSF48403">
    <property type="entry name" value="Ankyrin repeat"/>
    <property type="match status" value="1"/>
</dbReference>
<dbReference type="Proteomes" id="UP000001548">
    <property type="component" value="Unassembled WGS sequence"/>
</dbReference>
<evidence type="ECO:0000256" key="8">
    <source>
        <dbReference type="ARBA" id="ARBA00048679"/>
    </source>
</evidence>
<proteinExistence type="predicted"/>
<name>A8BFG9_GIAIC</name>
<keyword evidence="6" id="KW-0067">ATP-binding</keyword>
<comment type="catalytic activity">
    <reaction evidence="7">
        <text>L-threonyl-[protein] + ATP = O-phospho-L-threonyl-[protein] + ADP + H(+)</text>
        <dbReference type="Rhea" id="RHEA:46608"/>
        <dbReference type="Rhea" id="RHEA-COMP:11060"/>
        <dbReference type="Rhea" id="RHEA-COMP:11605"/>
        <dbReference type="ChEBI" id="CHEBI:15378"/>
        <dbReference type="ChEBI" id="CHEBI:30013"/>
        <dbReference type="ChEBI" id="CHEBI:30616"/>
        <dbReference type="ChEBI" id="CHEBI:61977"/>
        <dbReference type="ChEBI" id="CHEBI:456216"/>
        <dbReference type="EC" id="2.7.11.1"/>
    </reaction>
</comment>
<dbReference type="Pfam" id="PF00069">
    <property type="entry name" value="Pkinase"/>
    <property type="match status" value="1"/>
</dbReference>
<dbReference type="InterPro" id="IPR008271">
    <property type="entry name" value="Ser/Thr_kinase_AS"/>
</dbReference>
<gene>
    <name evidence="10" type="ORF">GL50803_003546</name>
</gene>
<accession>A8BFG9</accession>
<dbReference type="InterPro" id="IPR002110">
    <property type="entry name" value="Ankyrin_rpt"/>
</dbReference>
<keyword evidence="4" id="KW-0547">Nucleotide-binding</keyword>
<keyword evidence="11" id="KW-1185">Reference proteome</keyword>
<dbReference type="Gene3D" id="1.10.510.10">
    <property type="entry name" value="Transferase(Phosphotransferase) domain 1"/>
    <property type="match status" value="1"/>
</dbReference>
<dbReference type="InterPro" id="IPR011009">
    <property type="entry name" value="Kinase-like_dom_sf"/>
</dbReference>
<dbReference type="AlphaFoldDB" id="A8BFG9"/>
<dbReference type="PROSITE" id="PS50088">
    <property type="entry name" value="ANK_REPEAT"/>
    <property type="match status" value="1"/>
</dbReference>
<comment type="catalytic activity">
    <reaction evidence="8">
        <text>L-seryl-[protein] + ATP = O-phospho-L-seryl-[protein] + ADP + H(+)</text>
        <dbReference type="Rhea" id="RHEA:17989"/>
        <dbReference type="Rhea" id="RHEA-COMP:9863"/>
        <dbReference type="Rhea" id="RHEA-COMP:11604"/>
        <dbReference type="ChEBI" id="CHEBI:15378"/>
        <dbReference type="ChEBI" id="CHEBI:29999"/>
        <dbReference type="ChEBI" id="CHEBI:30616"/>
        <dbReference type="ChEBI" id="CHEBI:83421"/>
        <dbReference type="ChEBI" id="CHEBI:456216"/>
        <dbReference type="EC" id="2.7.11.1"/>
    </reaction>
</comment>
<dbReference type="Pfam" id="PF12796">
    <property type="entry name" value="Ank_2"/>
    <property type="match status" value="2"/>
</dbReference>
<dbReference type="SUPFAM" id="SSF56112">
    <property type="entry name" value="Protein kinase-like (PK-like)"/>
    <property type="match status" value="1"/>
</dbReference>
<dbReference type="RefSeq" id="XP_001707265.1">
    <property type="nucleotide sequence ID" value="XM_001707213.1"/>
</dbReference>
<dbReference type="Gene3D" id="1.25.40.20">
    <property type="entry name" value="Ankyrin repeat-containing domain"/>
    <property type="match status" value="1"/>
</dbReference>
<dbReference type="SMART" id="SM00248">
    <property type="entry name" value="ANK"/>
    <property type="match status" value="6"/>
</dbReference>
<evidence type="ECO:0000256" key="1">
    <source>
        <dbReference type="ARBA" id="ARBA00012513"/>
    </source>
</evidence>
<dbReference type="GO" id="GO:0005524">
    <property type="term" value="F:ATP binding"/>
    <property type="evidence" value="ECO:0007669"/>
    <property type="project" value="UniProtKB-KW"/>
</dbReference>
<evidence type="ECO:0000256" key="2">
    <source>
        <dbReference type="ARBA" id="ARBA00022527"/>
    </source>
</evidence>
<dbReference type="PROSITE" id="PS50297">
    <property type="entry name" value="ANK_REP_REGION"/>
    <property type="match status" value="1"/>
</dbReference>
<dbReference type="PANTHER" id="PTHR43671:SF98">
    <property type="entry name" value="SERINE_THREONINE-PROTEIN KINASE NEK11"/>
    <property type="match status" value="1"/>
</dbReference>
<feature type="domain" description="Protein kinase" evidence="9">
    <location>
        <begin position="19"/>
        <end position="280"/>
    </location>
</feature>
<evidence type="ECO:0000256" key="4">
    <source>
        <dbReference type="ARBA" id="ARBA00022741"/>
    </source>
</evidence>
<dbReference type="PROSITE" id="PS00108">
    <property type="entry name" value="PROTEIN_KINASE_ST"/>
    <property type="match status" value="1"/>
</dbReference>
<dbReference type="GeneID" id="5700164"/>
<dbReference type="KEGG" id="gla:GL50803_003546"/>
<dbReference type="SMART" id="SM00220">
    <property type="entry name" value="S_TKc"/>
    <property type="match status" value="1"/>
</dbReference>
<dbReference type="PANTHER" id="PTHR43671">
    <property type="entry name" value="SERINE/THREONINE-PROTEIN KINASE NEK"/>
    <property type="match status" value="1"/>
</dbReference>
<evidence type="ECO:0000256" key="3">
    <source>
        <dbReference type="ARBA" id="ARBA00022679"/>
    </source>
</evidence>
<dbReference type="GO" id="GO:0004674">
    <property type="term" value="F:protein serine/threonine kinase activity"/>
    <property type="evidence" value="ECO:0000318"/>
    <property type="project" value="GO_Central"/>
</dbReference>
<evidence type="ECO:0000313" key="11">
    <source>
        <dbReference type="Proteomes" id="UP000001548"/>
    </source>
</evidence>
<keyword evidence="5 10" id="KW-0418">Kinase</keyword>
<dbReference type="InterPro" id="IPR000719">
    <property type="entry name" value="Prot_kinase_dom"/>
</dbReference>
<evidence type="ECO:0000313" key="10">
    <source>
        <dbReference type="EMBL" id="KAE8303438.1"/>
    </source>
</evidence>
<evidence type="ECO:0000256" key="6">
    <source>
        <dbReference type="ARBA" id="ARBA00022840"/>
    </source>
</evidence>
<dbReference type="EC" id="2.7.11.1" evidence="1"/>
<dbReference type="PROSITE" id="PS50011">
    <property type="entry name" value="PROTEIN_KINASE_DOM"/>
    <property type="match status" value="1"/>
</dbReference>
<dbReference type="InterPro" id="IPR036770">
    <property type="entry name" value="Ankyrin_rpt-contain_sf"/>
</dbReference>
<dbReference type="EMBL" id="AACB03000002">
    <property type="protein sequence ID" value="KAE8303438.1"/>
    <property type="molecule type" value="Genomic_DNA"/>
</dbReference>
<protein>
    <recommendedName>
        <fullName evidence="1">non-specific serine/threonine protein kinase</fullName>
        <ecNumber evidence="1">2.7.11.1</ecNumber>
    </recommendedName>
</protein>
<dbReference type="HOGENOM" id="CLU_000288_143_0_1"/>
<dbReference type="OMA" id="CNCGRTA"/>
<sequence length="517" mass="56756">MSDIEHEDSEMRSLDGLLRDIGRPVGEGSYGTVYSLKSSPHKVVKETPIRGLRPSALTALEIEARVLPRMEHPNIVKYEAIEKTDQFFFVVMKYYPKSLDQLIKTAIRSDKSLSPEKIFIIVNQLASGLAYLHSPDKTDSTGKPLPAIIHRDLKPTNILVNSTETEVAIADFGLCIEGVANISMSSVATPCYSSPEALISKMYATSADMWSLGVIIYELTTGKRPDFLAGRNPEDVFTKDWKAPLGDIYDPDLRLIIGHLLVLDPLERLTAEELFQMTCFDRQTHILSILKIRELQKSSSHELTDIRPLASSSVLTKSGPTHFTGETQLMQSVRRGNKEGLRELIENSQGFGAKNASGMTALMIAAECGNLDAVRLLLPLEANKRCNCGRTALMYATKNAQLAAAKELLAVEAGKRDKSGKSALMLAAEGGSAELVALLAGYECKLKNQSGMTALMIAVKKGFISAVEILAEHEKGIVDNAGRTALSHAIRFKQRPVIDLLTRYPEEHVSTSFKENP</sequence>
<dbReference type="VEuPathDB" id="GiardiaDB:GL50803_3546"/>
<keyword evidence="2" id="KW-0723">Serine/threonine-protein kinase</keyword>
<comment type="caution">
    <text evidence="10">The sequence shown here is derived from an EMBL/GenBank/DDBJ whole genome shotgun (WGS) entry which is preliminary data.</text>
</comment>
<dbReference type="Gene3D" id="3.30.200.20">
    <property type="entry name" value="Phosphorylase Kinase, domain 1"/>
    <property type="match status" value="1"/>
</dbReference>
<evidence type="ECO:0000256" key="5">
    <source>
        <dbReference type="ARBA" id="ARBA00022777"/>
    </source>
</evidence>
<reference evidence="10 11" key="1">
    <citation type="journal article" date="2007" name="Science">
        <title>Genomic minimalism in the early diverging intestinal parasite Giardia lamblia.</title>
        <authorList>
            <person name="Morrison H.G."/>
            <person name="McArthur A.G."/>
            <person name="Gillin F.D."/>
            <person name="Aley S.B."/>
            <person name="Adam R.D."/>
            <person name="Olsen G.J."/>
            <person name="Best A.A."/>
            <person name="Cande W.Z."/>
            <person name="Chen F."/>
            <person name="Cipriano M.J."/>
            <person name="Davids B.J."/>
            <person name="Dawson S.C."/>
            <person name="Elmendorf H.G."/>
            <person name="Hehl A.B."/>
            <person name="Holder M.E."/>
            <person name="Huse S.M."/>
            <person name="Kim U.U."/>
            <person name="Lasek-Nesselquist E."/>
            <person name="Manning G."/>
            <person name="Nigam A."/>
            <person name="Nixon J.E."/>
            <person name="Palm D."/>
            <person name="Passamaneck N.E."/>
            <person name="Prabhu A."/>
            <person name="Reich C.I."/>
            <person name="Reiner D.S."/>
            <person name="Samuelson J."/>
            <person name="Svard S.G."/>
            <person name="Sogin M.L."/>
        </authorList>
    </citation>
    <scope>NUCLEOTIDE SEQUENCE [LARGE SCALE GENOMIC DNA]</scope>
    <source>
        <strain evidence="10 11">WB C6</strain>
    </source>
</reference>
<evidence type="ECO:0000259" key="9">
    <source>
        <dbReference type="PROSITE" id="PS50011"/>
    </source>
</evidence>
<keyword evidence="3" id="KW-0808">Transferase</keyword>
<evidence type="ECO:0000256" key="7">
    <source>
        <dbReference type="ARBA" id="ARBA00047899"/>
    </source>
</evidence>
<organism evidence="10 11">
    <name type="scientific">Giardia intestinalis (strain ATCC 50803 / WB clone C6)</name>
    <name type="common">Giardia lamblia</name>
    <dbReference type="NCBI Taxonomy" id="184922"/>
    <lineage>
        <taxon>Eukaryota</taxon>
        <taxon>Metamonada</taxon>
        <taxon>Diplomonadida</taxon>
        <taxon>Hexamitidae</taxon>
        <taxon>Giardiinae</taxon>
        <taxon>Giardia</taxon>
    </lineage>
</organism>
<dbReference type="InterPro" id="IPR050660">
    <property type="entry name" value="NEK_Ser/Thr_kinase"/>
</dbReference>